<dbReference type="RefSeq" id="WP_002359785.1">
    <property type="nucleotide sequence ID" value="NZ_CAACYB010000004.1"/>
</dbReference>
<protein>
    <submittedName>
        <fullName evidence="2">MobC family plasmid mobilization relaxosome protein</fullName>
    </submittedName>
</protein>
<dbReference type="Proteomes" id="UP001141166">
    <property type="component" value="Unassembled WGS sequence"/>
</dbReference>
<accession>A0A9X3XY63</accession>
<reference evidence="2" key="1">
    <citation type="submission" date="2022-05" db="EMBL/GenBank/DDBJ databases">
        <title>Draft genome sequences of Clostridium perfringens strains isolated from Peru.</title>
        <authorList>
            <person name="Hurtado R."/>
            <person name="Lima L."/>
            <person name="Sousa T."/>
            <person name="Jaiswal A.K."/>
            <person name="Tiwari S."/>
            <person name="Maturrano L."/>
            <person name="Brenig B."/>
            <person name="Azevedo V."/>
        </authorList>
    </citation>
    <scope>NUCLEOTIDE SEQUENCE</scope>
    <source>
        <strain evidence="2">CP4</strain>
        <plasmid evidence="2">p3</plasmid>
    </source>
</reference>
<evidence type="ECO:0000313" key="3">
    <source>
        <dbReference type="Proteomes" id="UP001141166"/>
    </source>
</evidence>
<feature type="domain" description="Bacterial mobilisation" evidence="1">
    <location>
        <begin position="37"/>
        <end position="69"/>
    </location>
</feature>
<keyword evidence="2" id="KW-0614">Plasmid</keyword>
<comment type="caution">
    <text evidence="2">The sequence shown here is derived from an EMBL/GenBank/DDBJ whole genome shotgun (WGS) entry which is preliminary data.</text>
</comment>
<sequence>METYGLSPSLYAKQIAQNSRLKKPYFPHEQAKQIALELTRQGTNLNQIAKKLNQLHVFEVDQKELVEALRYT</sequence>
<proteinExistence type="predicted"/>
<dbReference type="AlphaFoldDB" id="A0A9X3XY63"/>
<gene>
    <name evidence="2" type="ORF">M3X98_15305</name>
</gene>
<geneLocation type="plasmid" evidence="2">
    <name>p3</name>
</geneLocation>
<organism evidence="2 3">
    <name type="scientific">Enterococcus faecium</name>
    <name type="common">Streptococcus faecium</name>
    <dbReference type="NCBI Taxonomy" id="1352"/>
    <lineage>
        <taxon>Bacteria</taxon>
        <taxon>Bacillati</taxon>
        <taxon>Bacillota</taxon>
        <taxon>Bacilli</taxon>
        <taxon>Lactobacillales</taxon>
        <taxon>Enterococcaceae</taxon>
        <taxon>Enterococcus</taxon>
    </lineage>
</organism>
<dbReference type="InterPro" id="IPR008687">
    <property type="entry name" value="MobC"/>
</dbReference>
<dbReference type="EMBL" id="JAMWMK010000146">
    <property type="protein sequence ID" value="MDC4249300.1"/>
    <property type="molecule type" value="Genomic_DNA"/>
</dbReference>
<name>A0A9X3XY63_ENTFC</name>
<evidence type="ECO:0000259" key="1">
    <source>
        <dbReference type="Pfam" id="PF05713"/>
    </source>
</evidence>
<dbReference type="Pfam" id="PF05713">
    <property type="entry name" value="MobC"/>
    <property type="match status" value="1"/>
</dbReference>
<evidence type="ECO:0000313" key="2">
    <source>
        <dbReference type="EMBL" id="MDC4249300.1"/>
    </source>
</evidence>